<sequence length="124" mass="13399">MRRLGLHTGSGFGEETVHIVCPQTVPPSSSSVSWGGGRQSDRRGNTPSPDQTDKEFSLPDQAPWPRAVFGTTTLPLAAVHLWPEGAMGSQRRSDVDSTAGAGRFHLNPLPRPDREEFEGAPCHI</sequence>
<feature type="region of interest" description="Disordered" evidence="1">
    <location>
        <begin position="87"/>
        <end position="124"/>
    </location>
</feature>
<gene>
    <name evidence="2" type="ORF">EGYM00163_LOCUS44406</name>
</gene>
<evidence type="ECO:0000313" key="2">
    <source>
        <dbReference type="EMBL" id="CAE0833114.1"/>
    </source>
</evidence>
<accession>A0A7S4GD58</accession>
<reference evidence="2" key="1">
    <citation type="submission" date="2021-01" db="EMBL/GenBank/DDBJ databases">
        <authorList>
            <person name="Corre E."/>
            <person name="Pelletier E."/>
            <person name="Niang G."/>
            <person name="Scheremetjew M."/>
            <person name="Finn R."/>
            <person name="Kale V."/>
            <person name="Holt S."/>
            <person name="Cochrane G."/>
            <person name="Meng A."/>
            <person name="Brown T."/>
            <person name="Cohen L."/>
        </authorList>
    </citation>
    <scope>NUCLEOTIDE SEQUENCE</scope>
    <source>
        <strain evidence="2">CCMP1594</strain>
    </source>
</reference>
<feature type="region of interest" description="Disordered" evidence="1">
    <location>
        <begin position="1"/>
        <end position="64"/>
    </location>
</feature>
<name>A0A7S4GD58_9EUGL</name>
<protein>
    <submittedName>
        <fullName evidence="2">Uncharacterized protein</fullName>
    </submittedName>
</protein>
<proteinExistence type="predicted"/>
<dbReference type="AlphaFoldDB" id="A0A7S4GD58"/>
<evidence type="ECO:0000256" key="1">
    <source>
        <dbReference type="SAM" id="MobiDB-lite"/>
    </source>
</evidence>
<dbReference type="EMBL" id="HBJA01129086">
    <property type="protein sequence ID" value="CAE0833114.1"/>
    <property type="molecule type" value="Transcribed_RNA"/>
</dbReference>
<organism evidence="2">
    <name type="scientific">Eutreptiella gymnastica</name>
    <dbReference type="NCBI Taxonomy" id="73025"/>
    <lineage>
        <taxon>Eukaryota</taxon>
        <taxon>Discoba</taxon>
        <taxon>Euglenozoa</taxon>
        <taxon>Euglenida</taxon>
        <taxon>Spirocuta</taxon>
        <taxon>Euglenophyceae</taxon>
        <taxon>Eutreptiales</taxon>
        <taxon>Eutreptiaceae</taxon>
        <taxon>Eutreptiella</taxon>
    </lineage>
</organism>